<dbReference type="PANTHER" id="PTHR37813:SF1">
    <property type="entry name" value="FELS-2 PROPHAGE PROTEIN"/>
    <property type="match status" value="1"/>
</dbReference>
<feature type="domain" description="Phage tail tape measure protein" evidence="3">
    <location>
        <begin position="215"/>
        <end position="408"/>
    </location>
</feature>
<dbReference type="Pfam" id="PF10145">
    <property type="entry name" value="PhageMin_Tail"/>
    <property type="match status" value="1"/>
</dbReference>
<protein>
    <recommendedName>
        <fullName evidence="3">Phage tail tape measure protein domain-containing protein</fullName>
    </recommendedName>
</protein>
<keyword evidence="2" id="KW-0472">Membrane</keyword>
<dbReference type="InterPro" id="IPR010090">
    <property type="entry name" value="Phage_tape_meas"/>
</dbReference>
<dbReference type="KEGG" id="jeo:JMA_27100"/>
<evidence type="ECO:0000256" key="2">
    <source>
        <dbReference type="SAM" id="Phobius"/>
    </source>
</evidence>
<evidence type="ECO:0000313" key="5">
    <source>
        <dbReference type="Proteomes" id="UP000031449"/>
    </source>
</evidence>
<evidence type="ECO:0000259" key="3">
    <source>
        <dbReference type="Pfam" id="PF10145"/>
    </source>
</evidence>
<keyword evidence="1" id="KW-1188">Viral release from host cell</keyword>
<dbReference type="HOGENOM" id="CLU_002005_4_1_9"/>
<reference evidence="4 5" key="1">
    <citation type="submission" date="2014-08" db="EMBL/GenBank/DDBJ databases">
        <title>Complete genome of a marine bacteria Jeotgalibacillus malaysiensis.</title>
        <authorList>
            <person name="Yaakop A.S."/>
            <person name="Chan K.-G."/>
            <person name="Goh K.M."/>
        </authorList>
    </citation>
    <scope>NUCLEOTIDE SEQUENCE [LARGE SCALE GENOMIC DNA]</scope>
    <source>
        <strain evidence="4 5">D5</strain>
    </source>
</reference>
<dbReference type="Gene3D" id="1.20.120.20">
    <property type="entry name" value="Apolipoprotein"/>
    <property type="match status" value="1"/>
</dbReference>
<organism evidence="4 5">
    <name type="scientific">Jeotgalibacillus malaysiensis</name>
    <dbReference type="NCBI Taxonomy" id="1508404"/>
    <lineage>
        <taxon>Bacteria</taxon>
        <taxon>Bacillati</taxon>
        <taxon>Bacillota</taxon>
        <taxon>Bacilli</taxon>
        <taxon>Bacillales</taxon>
        <taxon>Caryophanaceae</taxon>
        <taxon>Jeotgalibacillus</taxon>
    </lineage>
</organism>
<feature type="transmembrane region" description="Helical" evidence="2">
    <location>
        <begin position="553"/>
        <end position="576"/>
    </location>
</feature>
<sequence length="929" mass="99751">MAGKIKGITVEINGETSGLDKALKDVNKESRNLTTELKEVERGLKFDPKNTELLAQKQQILTERVETTAKKLDVLKQAQSDVNKQFERGDIDLQTYRNFNRHIETTEGVLKNLRADLDKTATSAKDAGIDFDKLGEKVKSAGDKVKNAGESVKGAGESLSAGVTLPLTALGTGAVMAANDVDSAQGRIQAQLGVTAEEAERLKGVAQDVWRGAFGENLQEVTDNLSMVKQNMGDLNDVDLKNVLESAYILQDAFGAELNESTRTASVLMKNFGVDSETAFDLMTTAFQRGGNFSDELLDTLREYAPQFQGMGYDAEEFTAILIAGAEAGAFNLDKVGDAAKESFLRIGDGSKASRDALEQLGLDVNQVETDINSGGESAQSAFAAVASAIAGVEDPAAKAQAAVALFGTPIEDLGPEFQDFFANVNTDLGEFEGATKTAGDALYDNFGTRMTEAFRGLQEALLPLGEILLDMAENLLPKISAAVQKVSEWFTALSPAAQQMTVIFGLIAAALGPVLVFIGALITGLGTMITTVGTAITWLAKLKPIFTAIRTAMLVLTGPVGIITAIVLGLAYLIYSNWESIKTWTVETWNFLAELLPVVWSKIKTAVIEGVTTAVSWIVTKWNEAKAMSQAILSAVVSTVVEKFTSIVSNVTQKMQAVKDWIQRKFEEARSAAVQKLADLVSNVITKFTSIVSNVQQKMQAAKDWVTNKFTEAKNSASQLISNIVTTVSSKFNSIVSSIRTKMTEAKNAVSNVWEGIKTVFRNSINASLDIVKNMGSRFKTAGRELVNMMADGIKGAVSKVTGAIEGVVSKVRDFLPFSPAKVGPLQDLDKLDFGNPIMDSLQKSLPQIQGMMGKVLSMPDMETTRNVVYSAGQNMSAAKSINTAPRQPAIIRLEVDGSVLAERSFSDLNALFGNASAQSGFMKGVRG</sequence>
<evidence type="ECO:0000313" key="4">
    <source>
        <dbReference type="EMBL" id="AJD92027.1"/>
    </source>
</evidence>
<dbReference type="STRING" id="1508404.JMA_27100"/>
<dbReference type="EMBL" id="CP009416">
    <property type="protein sequence ID" value="AJD92027.1"/>
    <property type="molecule type" value="Genomic_DNA"/>
</dbReference>
<name>A0A0B5ATH8_9BACL</name>
<dbReference type="Proteomes" id="UP000031449">
    <property type="component" value="Chromosome"/>
</dbReference>
<accession>A0A0B5ATH8</accession>
<dbReference type="PANTHER" id="PTHR37813">
    <property type="entry name" value="FELS-2 PROPHAGE PROTEIN"/>
    <property type="match status" value="1"/>
</dbReference>
<keyword evidence="5" id="KW-1185">Reference proteome</keyword>
<proteinExistence type="predicted"/>
<keyword evidence="2" id="KW-1133">Transmembrane helix</keyword>
<dbReference type="AlphaFoldDB" id="A0A0B5ATH8"/>
<dbReference type="BioCyc" id="JESP1508404:G14D9-11990-MONOMER"/>
<dbReference type="OrthoDB" id="2157658at2"/>
<evidence type="ECO:0000256" key="1">
    <source>
        <dbReference type="ARBA" id="ARBA00022612"/>
    </source>
</evidence>
<keyword evidence="2" id="KW-0812">Transmembrane</keyword>
<gene>
    <name evidence="4" type="ORF">JMA_27100</name>
</gene>